<feature type="domain" description="PafC HTH" evidence="2">
    <location>
        <begin position="16"/>
        <end position="137"/>
    </location>
</feature>
<dbReference type="Pfam" id="PF25583">
    <property type="entry name" value="WCX"/>
    <property type="match status" value="1"/>
</dbReference>
<evidence type="ECO:0000313" key="5">
    <source>
        <dbReference type="Proteomes" id="UP000272503"/>
    </source>
</evidence>
<comment type="caution">
    <text evidence="4">The sequence shown here is derived from an EMBL/GenBank/DDBJ whole genome shotgun (WGS) entry which is preliminary data.</text>
</comment>
<dbReference type="Proteomes" id="UP000272503">
    <property type="component" value="Unassembled WGS sequence"/>
</dbReference>
<dbReference type="Pfam" id="PF13280">
    <property type="entry name" value="WYL"/>
    <property type="match status" value="1"/>
</dbReference>
<reference evidence="4 5" key="1">
    <citation type="submission" date="2018-10" db="EMBL/GenBank/DDBJ databases">
        <authorList>
            <person name="Li J."/>
        </authorList>
    </citation>
    <scope>NUCLEOTIDE SEQUENCE [LARGE SCALE GENOMIC DNA]</scope>
    <source>
        <strain evidence="4 5">IF 016277</strain>
    </source>
</reference>
<evidence type="ECO:0000259" key="3">
    <source>
        <dbReference type="Pfam" id="PF25583"/>
    </source>
</evidence>
<dbReference type="EMBL" id="RCUX01000011">
    <property type="protein sequence ID" value="RLP74333.1"/>
    <property type="molecule type" value="Genomic_DNA"/>
</dbReference>
<dbReference type="OrthoDB" id="3171994at2"/>
<accession>A0A3L7A202</accession>
<gene>
    <name evidence="4" type="ORF">D9V32_13370</name>
</gene>
<dbReference type="AlphaFoldDB" id="A0A3L7A202"/>
<organism evidence="4 5">
    <name type="scientific">Mycetocola tolaasinivorans</name>
    <dbReference type="NCBI Taxonomy" id="76635"/>
    <lineage>
        <taxon>Bacteria</taxon>
        <taxon>Bacillati</taxon>
        <taxon>Actinomycetota</taxon>
        <taxon>Actinomycetes</taxon>
        <taxon>Micrococcales</taxon>
        <taxon>Microbacteriaceae</taxon>
        <taxon>Mycetocola</taxon>
    </lineage>
</organism>
<name>A0A3L7A202_9MICO</name>
<dbReference type="PROSITE" id="PS52050">
    <property type="entry name" value="WYL"/>
    <property type="match status" value="1"/>
</dbReference>
<dbReference type="InterPro" id="IPR026881">
    <property type="entry name" value="WYL_dom"/>
</dbReference>
<evidence type="ECO:0000259" key="1">
    <source>
        <dbReference type="Pfam" id="PF13280"/>
    </source>
</evidence>
<keyword evidence="5" id="KW-1185">Reference proteome</keyword>
<dbReference type="Pfam" id="PF19187">
    <property type="entry name" value="HTH_PafC"/>
    <property type="match status" value="1"/>
</dbReference>
<dbReference type="PANTHER" id="PTHR34580">
    <property type="match status" value="1"/>
</dbReference>
<dbReference type="InterPro" id="IPR043839">
    <property type="entry name" value="PafC_HTH"/>
</dbReference>
<dbReference type="PANTHER" id="PTHR34580:SF1">
    <property type="entry name" value="PROTEIN PAFC"/>
    <property type="match status" value="1"/>
</dbReference>
<feature type="domain" description="WCX" evidence="3">
    <location>
        <begin position="250"/>
        <end position="324"/>
    </location>
</feature>
<dbReference type="RefSeq" id="WP_121649414.1">
    <property type="nucleotide sequence ID" value="NZ_RCUX01000011.1"/>
</dbReference>
<sequence>MTKSTTRTGAGLQGRDRLAFLLVLVPYLIEHEQVSVADAAEHFGVNESLIRESVTLIAVSGVPGETSAYQHEDLFDIDWDLFEQRDQIVLTRLVVIDDSPRFSAREAAALIAGLQYLSALPGSSDDEVIGSLMSKLAIGASGRPTEVAVAASPATAALVPVRDALAQRRELSFDYLSADGRTEHRTVDPLRVESLDRDWYLRGWCHLRQAVRTFRLDRMSRVEIGENQAQHGADDLSVPSDFFQPSASDLTVTVDIDTAALPMIAEFFTADSQVREEGGRSLVNLRLGHVHGFKRVVASLGGLAEVTDPGTAREEVAAWASEALAGYGL</sequence>
<dbReference type="InterPro" id="IPR057727">
    <property type="entry name" value="WCX_dom"/>
</dbReference>
<evidence type="ECO:0000259" key="2">
    <source>
        <dbReference type="Pfam" id="PF19187"/>
    </source>
</evidence>
<dbReference type="InterPro" id="IPR028349">
    <property type="entry name" value="PafC-like"/>
</dbReference>
<proteinExistence type="predicted"/>
<protein>
    <submittedName>
        <fullName evidence="4">WYL domain-containing protein</fullName>
    </submittedName>
</protein>
<dbReference type="InterPro" id="IPR051534">
    <property type="entry name" value="CBASS_pafABC_assoc_protein"/>
</dbReference>
<evidence type="ECO:0000313" key="4">
    <source>
        <dbReference type="EMBL" id="RLP74333.1"/>
    </source>
</evidence>
<feature type="domain" description="WYL" evidence="1">
    <location>
        <begin position="158"/>
        <end position="224"/>
    </location>
</feature>
<dbReference type="PIRSF" id="PIRSF016838">
    <property type="entry name" value="PafC"/>
    <property type="match status" value="1"/>
</dbReference>